<evidence type="ECO:0000313" key="2">
    <source>
        <dbReference type="EMBL" id="GDH39166.1"/>
    </source>
</evidence>
<feature type="domain" description="Putative adhesin Stv" evidence="1">
    <location>
        <begin position="25"/>
        <end position="148"/>
    </location>
</feature>
<dbReference type="InterPro" id="IPR049002">
    <property type="entry name" value="Stv"/>
</dbReference>
<name>A0A4D0RYX3_ECOLX</name>
<reference evidence="2 3" key="1">
    <citation type="submission" date="2018-04" db="EMBL/GenBank/DDBJ databases">
        <title>Large scale genomics of bovine and human commensal E. coli to reveal the emerging process of EHEC.</title>
        <authorList>
            <person name="Arimizu Y."/>
            <person name="Ogura Y."/>
        </authorList>
    </citation>
    <scope>NUCLEOTIDE SEQUENCE [LARGE SCALE GENOMIC DNA]</scope>
    <source>
        <strain evidence="2 3">KK-P061</strain>
    </source>
</reference>
<accession>A0A4D0RYX3</accession>
<gene>
    <name evidence="2" type="ORF">BvCmsKKP061_01889</name>
</gene>
<protein>
    <recommendedName>
        <fullName evidence="1">Putative adhesin Stv domain-containing protein</fullName>
    </recommendedName>
</protein>
<dbReference type="EMBL" id="BFXY01000055">
    <property type="protein sequence ID" value="GDH39166.1"/>
    <property type="molecule type" value="Genomic_DNA"/>
</dbReference>
<evidence type="ECO:0000259" key="1">
    <source>
        <dbReference type="Pfam" id="PF21527"/>
    </source>
</evidence>
<sequence>MDEILYLNGKRVRLRTCNHVFSERLAVISHGRYTPLLPHVSASVNRMDISVHWYVRHGETISNHNVIKIFELLHQGRYPESQKDYSGRIMVKNYSLRPEPALERCCTPRAGGKCDVLNPVDPVTTQDIIEGINNNVLKYKEVHFLSCRALRLTQGYII</sequence>
<evidence type="ECO:0000313" key="3">
    <source>
        <dbReference type="Proteomes" id="UP000303027"/>
    </source>
</evidence>
<dbReference type="AlphaFoldDB" id="A0A4D0RYX3"/>
<organism evidence="2 3">
    <name type="scientific">Escherichia coli</name>
    <dbReference type="NCBI Taxonomy" id="562"/>
    <lineage>
        <taxon>Bacteria</taxon>
        <taxon>Pseudomonadati</taxon>
        <taxon>Pseudomonadota</taxon>
        <taxon>Gammaproteobacteria</taxon>
        <taxon>Enterobacterales</taxon>
        <taxon>Enterobacteriaceae</taxon>
        <taxon>Escherichia</taxon>
    </lineage>
</organism>
<proteinExistence type="predicted"/>
<comment type="caution">
    <text evidence="2">The sequence shown here is derived from an EMBL/GenBank/DDBJ whole genome shotgun (WGS) entry which is preliminary data.</text>
</comment>
<dbReference type="Pfam" id="PF21527">
    <property type="entry name" value="Stv"/>
    <property type="match status" value="1"/>
</dbReference>
<dbReference type="Proteomes" id="UP000303027">
    <property type="component" value="Unassembled WGS sequence"/>
</dbReference>
<dbReference type="RefSeq" id="WP_350028434.1">
    <property type="nucleotide sequence ID" value="NZ_BDLM01000042.1"/>
</dbReference>